<sequence length="85" mass="9621">MNKKISNNSLSGLLFVIALVIIMLLFNLSTEVGMIFCQLLVIVVCIKRSVEISKTKGRTTEFCFFVIVSILLVIYLIFSFTNIVR</sequence>
<gene>
    <name evidence="2" type="ORF">J27TS8_03520</name>
</gene>
<dbReference type="Proteomes" id="UP000682111">
    <property type="component" value="Unassembled WGS sequence"/>
</dbReference>
<organism evidence="2 3">
    <name type="scientific">Robertmurraya siralis</name>
    <dbReference type="NCBI Taxonomy" id="77777"/>
    <lineage>
        <taxon>Bacteria</taxon>
        <taxon>Bacillati</taxon>
        <taxon>Bacillota</taxon>
        <taxon>Bacilli</taxon>
        <taxon>Bacillales</taxon>
        <taxon>Bacillaceae</taxon>
        <taxon>Robertmurraya</taxon>
    </lineage>
</organism>
<reference evidence="2" key="1">
    <citation type="submission" date="2021-03" db="EMBL/GenBank/DDBJ databases">
        <title>Antimicrobial resistance genes in bacteria isolated from Japanese honey, and their potential for conferring macrolide and lincosamide resistance in the American foulbrood pathogen Paenibacillus larvae.</title>
        <authorList>
            <person name="Okamoto M."/>
            <person name="Kumagai M."/>
            <person name="Kanamori H."/>
            <person name="Takamatsu D."/>
        </authorList>
    </citation>
    <scope>NUCLEOTIDE SEQUENCE</scope>
    <source>
        <strain evidence="2">J27TS8</strain>
    </source>
</reference>
<evidence type="ECO:0000256" key="1">
    <source>
        <dbReference type="SAM" id="Phobius"/>
    </source>
</evidence>
<feature type="transmembrane region" description="Helical" evidence="1">
    <location>
        <begin position="7"/>
        <end position="26"/>
    </location>
</feature>
<accession>A0A919WEM7</accession>
<comment type="caution">
    <text evidence="2">The sequence shown here is derived from an EMBL/GenBank/DDBJ whole genome shotgun (WGS) entry which is preliminary data.</text>
</comment>
<keyword evidence="1" id="KW-1133">Transmembrane helix</keyword>
<dbReference type="EMBL" id="BORC01000001">
    <property type="protein sequence ID" value="GIN60359.1"/>
    <property type="molecule type" value="Genomic_DNA"/>
</dbReference>
<feature type="transmembrane region" description="Helical" evidence="1">
    <location>
        <begin position="62"/>
        <end position="84"/>
    </location>
</feature>
<evidence type="ECO:0000313" key="2">
    <source>
        <dbReference type="EMBL" id="GIN60359.1"/>
    </source>
</evidence>
<proteinExistence type="predicted"/>
<evidence type="ECO:0000313" key="3">
    <source>
        <dbReference type="Proteomes" id="UP000682111"/>
    </source>
</evidence>
<feature type="transmembrane region" description="Helical" evidence="1">
    <location>
        <begin position="32"/>
        <end position="50"/>
    </location>
</feature>
<protein>
    <submittedName>
        <fullName evidence="2">Uncharacterized protein</fullName>
    </submittedName>
</protein>
<dbReference type="AlphaFoldDB" id="A0A919WEM7"/>
<name>A0A919WEM7_9BACI</name>
<keyword evidence="1" id="KW-0812">Transmembrane</keyword>
<keyword evidence="1" id="KW-0472">Membrane</keyword>
<keyword evidence="3" id="KW-1185">Reference proteome</keyword>